<gene>
    <name evidence="8" type="primary">LOC107427907</name>
</gene>
<feature type="domain" description="DUF642" evidence="6">
    <location>
        <begin position="3"/>
        <end position="90"/>
    </location>
</feature>
<evidence type="ECO:0000256" key="1">
    <source>
        <dbReference type="ARBA" id="ARBA00004196"/>
    </source>
</evidence>
<dbReference type="PANTHER" id="PTHR31265">
    <property type="entry name" value="OS02G0527500 PROTEIN-RELATED"/>
    <property type="match status" value="1"/>
</dbReference>
<proteinExistence type="predicted"/>
<evidence type="ECO:0000256" key="2">
    <source>
        <dbReference type="ARBA" id="ARBA00004613"/>
    </source>
</evidence>
<comment type="subcellular location">
    <subcellularLocation>
        <location evidence="1">Cell envelope</location>
    </subcellularLocation>
    <subcellularLocation>
        <location evidence="2">Secreted</location>
    </subcellularLocation>
</comment>
<keyword evidence="5" id="KW-0325">Glycoprotein</keyword>
<dbReference type="Pfam" id="PF04862">
    <property type="entry name" value="DUF642"/>
    <property type="match status" value="1"/>
</dbReference>
<evidence type="ECO:0000313" key="8">
    <source>
        <dbReference type="RefSeq" id="XP_060667277.1"/>
    </source>
</evidence>
<accession>A0ABM3ZS29</accession>
<name>A0ABM3ZS29_ZIZJJ</name>
<dbReference type="InterPro" id="IPR052437">
    <property type="entry name" value="Pectin_Meth_Modulator"/>
</dbReference>
<keyword evidence="7" id="KW-1185">Reference proteome</keyword>
<evidence type="ECO:0000256" key="3">
    <source>
        <dbReference type="ARBA" id="ARBA00022525"/>
    </source>
</evidence>
<reference evidence="8" key="1">
    <citation type="submission" date="2025-08" db="UniProtKB">
        <authorList>
            <consortium name="RefSeq"/>
        </authorList>
    </citation>
    <scope>IDENTIFICATION</scope>
    <source>
        <tissue evidence="8">Seedling</tissue>
    </source>
</reference>
<evidence type="ECO:0000313" key="7">
    <source>
        <dbReference type="Proteomes" id="UP001652623"/>
    </source>
</evidence>
<evidence type="ECO:0000256" key="4">
    <source>
        <dbReference type="ARBA" id="ARBA00022729"/>
    </source>
</evidence>
<dbReference type="InterPro" id="IPR006946">
    <property type="entry name" value="DGR2-like_dom"/>
</dbReference>
<dbReference type="Proteomes" id="UP001652623">
    <property type="component" value="Chromosome 9"/>
</dbReference>
<dbReference type="RefSeq" id="XP_060667277.1">
    <property type="nucleotide sequence ID" value="XM_060811294.1"/>
</dbReference>
<keyword evidence="3" id="KW-0964">Secreted</keyword>
<organism evidence="7 8">
    <name type="scientific">Ziziphus jujuba</name>
    <name type="common">Chinese jujube</name>
    <name type="synonym">Ziziphus sativa</name>
    <dbReference type="NCBI Taxonomy" id="326968"/>
    <lineage>
        <taxon>Eukaryota</taxon>
        <taxon>Viridiplantae</taxon>
        <taxon>Streptophyta</taxon>
        <taxon>Embryophyta</taxon>
        <taxon>Tracheophyta</taxon>
        <taxon>Spermatophyta</taxon>
        <taxon>Magnoliopsida</taxon>
        <taxon>eudicotyledons</taxon>
        <taxon>Gunneridae</taxon>
        <taxon>Pentapetalae</taxon>
        <taxon>rosids</taxon>
        <taxon>fabids</taxon>
        <taxon>Rosales</taxon>
        <taxon>Rhamnaceae</taxon>
        <taxon>Paliureae</taxon>
        <taxon>Ziziphus</taxon>
    </lineage>
</organism>
<dbReference type="GeneID" id="107427907"/>
<dbReference type="PANTHER" id="PTHR31265:SF28">
    <property type="entry name" value="EMB|CAB87702.1"/>
    <property type="match status" value="1"/>
</dbReference>
<evidence type="ECO:0000259" key="6">
    <source>
        <dbReference type="Pfam" id="PF04862"/>
    </source>
</evidence>
<evidence type="ECO:0000256" key="5">
    <source>
        <dbReference type="ARBA" id="ARBA00023180"/>
    </source>
</evidence>
<keyword evidence="4" id="KW-0732">Signal</keyword>
<sequence length="188" mass="20476">MDYMHYLLTFTIVPGGQNCSSNAGIVVAAPDGKGFFTLKQHYGNENWVSYGQFFGSWDEEEPISLVRQSQTAESNSSFICWPVIDNLLLKSIPKIGQGNGVVCDRRYTDSEHFFVSQGNAAIELLSGVSTGIETAAALKEGSTYDLEFKLGDANNSCGKDFIVAAQAGSTVQNFTLRSAMELDHPRIS</sequence>
<protein>
    <submittedName>
        <fullName evidence="8">Uncharacterized protein LOC107427907</fullName>
    </submittedName>
</protein>